<dbReference type="InterPro" id="IPR000462">
    <property type="entry name" value="CDP-OH_P_trans"/>
</dbReference>
<keyword evidence="10" id="KW-0443">Lipid metabolism</keyword>
<feature type="transmembrane region" description="Helical" evidence="16">
    <location>
        <begin position="149"/>
        <end position="166"/>
    </location>
</feature>
<dbReference type="InterPro" id="IPR048254">
    <property type="entry name" value="CDP_ALCOHOL_P_TRANSF_CS"/>
</dbReference>
<dbReference type="GO" id="GO:0003882">
    <property type="term" value="F:CDP-diacylglycerol-serine O-phosphatidyltransferase activity"/>
    <property type="evidence" value="ECO:0007669"/>
    <property type="project" value="UniProtKB-EC"/>
</dbReference>
<comment type="similarity">
    <text evidence="3 15">Belongs to the CDP-alcohol phosphatidyltransferase class-I family.</text>
</comment>
<evidence type="ECO:0000256" key="7">
    <source>
        <dbReference type="ARBA" id="ARBA00022679"/>
    </source>
</evidence>
<dbReference type="InterPro" id="IPR050324">
    <property type="entry name" value="CDP-alcohol_PTase-I"/>
</dbReference>
<comment type="subcellular location">
    <subcellularLocation>
        <location evidence="2">Endomembrane system</location>
        <topology evidence="2">Multi-pass membrane protein</topology>
    </subcellularLocation>
</comment>
<evidence type="ECO:0000256" key="8">
    <source>
        <dbReference type="ARBA" id="ARBA00022692"/>
    </source>
</evidence>
<dbReference type="OrthoDB" id="9777147at2"/>
<evidence type="ECO:0000256" key="4">
    <source>
        <dbReference type="ARBA" id="ARBA00013174"/>
    </source>
</evidence>
<dbReference type="PANTHER" id="PTHR14269:SF61">
    <property type="entry name" value="CDP-DIACYLGLYCEROL--SERINE O-PHOSPHATIDYLTRANSFERASE"/>
    <property type="match status" value="1"/>
</dbReference>
<feature type="transmembrane region" description="Helical" evidence="16">
    <location>
        <begin position="72"/>
        <end position="91"/>
    </location>
</feature>
<dbReference type="Proteomes" id="UP000267250">
    <property type="component" value="Chromosome"/>
</dbReference>
<evidence type="ECO:0000256" key="13">
    <source>
        <dbReference type="ARBA" id="ARBA00023264"/>
    </source>
</evidence>
<dbReference type="InterPro" id="IPR004533">
    <property type="entry name" value="CDP-diaglyc--ser_O-PTrfase"/>
</dbReference>
<name>A0A3Q9HQZ8_9FIRM</name>
<gene>
    <name evidence="17" type="ORF">BBF96_04120</name>
</gene>
<keyword evidence="11 16" id="KW-0472">Membrane</keyword>
<protein>
    <recommendedName>
        <fullName evidence="5">CDP-diacylglycerol--serine O-phosphatidyltransferase</fullName>
        <ecNumber evidence="4">2.7.8.8</ecNumber>
    </recommendedName>
    <alternativeName>
        <fullName evidence="14">Phosphatidylserine synthase</fullName>
    </alternativeName>
</protein>
<organism evidence="17 18">
    <name type="scientific">Anoxybacter fermentans</name>
    <dbReference type="NCBI Taxonomy" id="1323375"/>
    <lineage>
        <taxon>Bacteria</taxon>
        <taxon>Bacillati</taxon>
        <taxon>Bacillota</taxon>
        <taxon>Clostridia</taxon>
        <taxon>Halanaerobiales</taxon>
        <taxon>Anoxybacter</taxon>
    </lineage>
</organism>
<evidence type="ECO:0000256" key="5">
    <source>
        <dbReference type="ARBA" id="ARBA00017171"/>
    </source>
</evidence>
<keyword evidence="18" id="KW-1185">Reference proteome</keyword>
<proteinExistence type="inferred from homology"/>
<accession>A0A3Q9HQZ8</accession>
<evidence type="ECO:0000256" key="9">
    <source>
        <dbReference type="ARBA" id="ARBA00022989"/>
    </source>
</evidence>
<evidence type="ECO:0000256" key="16">
    <source>
        <dbReference type="SAM" id="Phobius"/>
    </source>
</evidence>
<evidence type="ECO:0000256" key="1">
    <source>
        <dbReference type="ARBA" id="ARBA00000287"/>
    </source>
</evidence>
<keyword evidence="8 16" id="KW-0812">Transmembrane</keyword>
<keyword evidence="13" id="KW-1208">Phospholipid metabolism</keyword>
<evidence type="ECO:0000256" key="11">
    <source>
        <dbReference type="ARBA" id="ARBA00023136"/>
    </source>
</evidence>
<dbReference type="GO" id="GO:0012505">
    <property type="term" value="C:endomembrane system"/>
    <property type="evidence" value="ECO:0007669"/>
    <property type="project" value="UniProtKB-SubCell"/>
</dbReference>
<dbReference type="GO" id="GO:0016020">
    <property type="term" value="C:membrane"/>
    <property type="evidence" value="ECO:0007669"/>
    <property type="project" value="InterPro"/>
</dbReference>
<keyword evidence="6" id="KW-0444">Lipid biosynthesis</keyword>
<dbReference type="GO" id="GO:0008654">
    <property type="term" value="P:phospholipid biosynthetic process"/>
    <property type="evidence" value="ECO:0007669"/>
    <property type="project" value="UniProtKB-KW"/>
</dbReference>
<dbReference type="KEGG" id="aft:BBF96_04120"/>
<sequence length="174" mass="19203">MIHININKHWIPCTLTMTNLFLGILALLHAFQGKFNIAAFLIIIAACVDRADGKVARRFNLTSDFGKELDSLSDLISFGVAPAVIAWGLSLNELGNIGYLLTACFPISGAYRLARYNVTEFAGVFQGIPITVAGGLLSLVTLVTNRYDYHFLFYPAIILILSYLMVSKIPFQKI</sequence>
<dbReference type="PROSITE" id="PS00379">
    <property type="entry name" value="CDP_ALCOHOL_P_TRANSF"/>
    <property type="match status" value="1"/>
</dbReference>
<reference evidence="17 18" key="1">
    <citation type="submission" date="2016-07" db="EMBL/GenBank/DDBJ databases">
        <title>Genome and transcriptome analysis of iron-reducing fermentative bacteria Anoxybacter fermentans.</title>
        <authorList>
            <person name="Zeng X."/>
            <person name="Shao Z."/>
        </authorList>
    </citation>
    <scope>NUCLEOTIDE SEQUENCE [LARGE SCALE GENOMIC DNA]</scope>
    <source>
        <strain evidence="17 18">DY22613</strain>
    </source>
</reference>
<evidence type="ECO:0000313" key="17">
    <source>
        <dbReference type="EMBL" id="AZR72645.1"/>
    </source>
</evidence>
<dbReference type="Pfam" id="PF01066">
    <property type="entry name" value="CDP-OH_P_transf"/>
    <property type="match status" value="1"/>
</dbReference>
<feature type="transmembrane region" description="Helical" evidence="16">
    <location>
        <begin position="121"/>
        <end position="143"/>
    </location>
</feature>
<evidence type="ECO:0000313" key="18">
    <source>
        <dbReference type="Proteomes" id="UP000267250"/>
    </source>
</evidence>
<keyword evidence="7 15" id="KW-0808">Transferase</keyword>
<evidence type="ECO:0000256" key="3">
    <source>
        <dbReference type="ARBA" id="ARBA00010441"/>
    </source>
</evidence>
<dbReference type="InterPro" id="IPR043130">
    <property type="entry name" value="CDP-OH_PTrfase_TM_dom"/>
</dbReference>
<comment type="catalytic activity">
    <reaction evidence="1">
        <text>a CDP-1,2-diacyl-sn-glycerol + L-serine = a 1,2-diacyl-sn-glycero-3-phospho-L-serine + CMP + H(+)</text>
        <dbReference type="Rhea" id="RHEA:16913"/>
        <dbReference type="ChEBI" id="CHEBI:15378"/>
        <dbReference type="ChEBI" id="CHEBI:33384"/>
        <dbReference type="ChEBI" id="CHEBI:57262"/>
        <dbReference type="ChEBI" id="CHEBI:58332"/>
        <dbReference type="ChEBI" id="CHEBI:60377"/>
        <dbReference type="EC" id="2.7.8.8"/>
    </reaction>
</comment>
<evidence type="ECO:0000256" key="6">
    <source>
        <dbReference type="ARBA" id="ARBA00022516"/>
    </source>
</evidence>
<evidence type="ECO:0000256" key="15">
    <source>
        <dbReference type="RuleBase" id="RU003750"/>
    </source>
</evidence>
<dbReference type="RefSeq" id="WP_127015974.1">
    <property type="nucleotide sequence ID" value="NZ_CP016379.1"/>
</dbReference>
<evidence type="ECO:0000256" key="14">
    <source>
        <dbReference type="ARBA" id="ARBA00032361"/>
    </source>
</evidence>
<dbReference type="EC" id="2.7.8.8" evidence="4"/>
<dbReference type="NCBIfam" id="TIGR00473">
    <property type="entry name" value="pssA"/>
    <property type="match status" value="1"/>
</dbReference>
<keyword evidence="9 16" id="KW-1133">Transmembrane helix</keyword>
<dbReference type="AlphaFoldDB" id="A0A3Q9HQZ8"/>
<dbReference type="Gene3D" id="1.20.120.1760">
    <property type="match status" value="1"/>
</dbReference>
<evidence type="ECO:0000256" key="10">
    <source>
        <dbReference type="ARBA" id="ARBA00023098"/>
    </source>
</evidence>
<dbReference type="EMBL" id="CP016379">
    <property type="protein sequence ID" value="AZR72645.1"/>
    <property type="molecule type" value="Genomic_DNA"/>
</dbReference>
<evidence type="ECO:0000256" key="12">
    <source>
        <dbReference type="ARBA" id="ARBA00023209"/>
    </source>
</evidence>
<keyword evidence="12" id="KW-0594">Phospholipid biosynthesis</keyword>
<evidence type="ECO:0000256" key="2">
    <source>
        <dbReference type="ARBA" id="ARBA00004127"/>
    </source>
</evidence>
<dbReference type="PANTHER" id="PTHR14269">
    <property type="entry name" value="CDP-DIACYLGLYCEROL--GLYCEROL-3-PHOSPHATE 3-PHOSPHATIDYLTRANSFERASE-RELATED"/>
    <property type="match status" value="1"/>
</dbReference>